<comment type="subunit">
    <text evidence="3 13">Monomer.</text>
</comment>
<dbReference type="InterPro" id="IPR004565">
    <property type="entry name" value="OM_lipoprot_LolB"/>
</dbReference>
<comment type="subcellular location">
    <subcellularLocation>
        <location evidence="1 13">Cell outer membrane</location>
        <topology evidence="1 13">Lipid-anchor</topology>
    </subcellularLocation>
</comment>
<keyword evidence="11 13" id="KW-0998">Cell outer membrane</keyword>
<proteinExistence type="inferred from homology"/>
<sequence>MQVTLSRPTNRHLAHLWVTFLFVVLLAGCAGQPPQPDMARKPGDWKSQHERLTTLSRWDIAGKVAIRTPEDSESANLDWQRTPDHYRIMVSGPFGAGRNTLEGNSRSVTLTNGDGTFRAATPEALMEDRMGWSLPVSALDYWIRGLPAPGTPHRVNRDDTGFPEVMHQNGWTIQYRDWTRADGLWLPRRLIMDYGELHSVLVLNQWQPSPSAK</sequence>
<evidence type="ECO:0000256" key="10">
    <source>
        <dbReference type="ARBA" id="ARBA00023186"/>
    </source>
</evidence>
<dbReference type="GO" id="GO:0009279">
    <property type="term" value="C:cell outer membrane"/>
    <property type="evidence" value="ECO:0007669"/>
    <property type="project" value="UniProtKB-SubCell"/>
</dbReference>
<evidence type="ECO:0000256" key="13">
    <source>
        <dbReference type="HAMAP-Rule" id="MF_00233"/>
    </source>
</evidence>
<keyword evidence="12 13" id="KW-0449">Lipoprotein</keyword>
<dbReference type="GO" id="GO:0015031">
    <property type="term" value="P:protein transport"/>
    <property type="evidence" value="ECO:0007669"/>
    <property type="project" value="UniProtKB-KW"/>
</dbReference>
<dbReference type="EMBL" id="CP043420">
    <property type="protein sequence ID" value="QEL12826.1"/>
    <property type="molecule type" value="Genomic_DNA"/>
</dbReference>
<dbReference type="KEGG" id="kuy:FY550_10295"/>
<name>A0A1S1NT14_9GAMM</name>
<evidence type="ECO:0000256" key="11">
    <source>
        <dbReference type="ARBA" id="ARBA00023237"/>
    </source>
</evidence>
<dbReference type="InterPro" id="IPR029046">
    <property type="entry name" value="LolA/LolB/LppX"/>
</dbReference>
<keyword evidence="9 13" id="KW-0564">Palmitate</keyword>
<dbReference type="STRING" id="657387.BH688_06565"/>
<keyword evidence="10 13" id="KW-0143">Chaperone</keyword>
<keyword evidence="5 13" id="KW-0813">Transport</keyword>
<dbReference type="Pfam" id="PF03550">
    <property type="entry name" value="LolB"/>
    <property type="match status" value="1"/>
</dbReference>
<evidence type="ECO:0000256" key="4">
    <source>
        <dbReference type="ARBA" id="ARBA00016202"/>
    </source>
</evidence>
<evidence type="ECO:0000256" key="2">
    <source>
        <dbReference type="ARBA" id="ARBA00009696"/>
    </source>
</evidence>
<reference evidence="14 15" key="1">
    <citation type="submission" date="2019-08" db="EMBL/GenBank/DDBJ databases">
        <title>Complete genome sequence of Kushneria sp. YCWA18, a halophilic phosphate-solubilizing bacterium isolated from Daqiao saltern in China.</title>
        <authorList>
            <person name="Du G.-X."/>
            <person name="Qu L.-Y."/>
        </authorList>
    </citation>
    <scope>NUCLEOTIDE SEQUENCE [LARGE SCALE GENOMIC DNA]</scope>
    <source>
        <strain evidence="14 15">YCWA18</strain>
    </source>
</reference>
<organism evidence="14 15">
    <name type="scientific">Kushneria phosphatilytica</name>
    <dbReference type="NCBI Taxonomy" id="657387"/>
    <lineage>
        <taxon>Bacteria</taxon>
        <taxon>Pseudomonadati</taxon>
        <taxon>Pseudomonadota</taxon>
        <taxon>Gammaproteobacteria</taxon>
        <taxon>Oceanospirillales</taxon>
        <taxon>Halomonadaceae</taxon>
        <taxon>Kushneria</taxon>
    </lineage>
</organism>
<protein>
    <recommendedName>
        <fullName evidence="4 13">Outer-membrane lipoprotein LolB</fullName>
    </recommendedName>
</protein>
<keyword evidence="6 13" id="KW-0732">Signal</keyword>
<evidence type="ECO:0000256" key="3">
    <source>
        <dbReference type="ARBA" id="ARBA00011245"/>
    </source>
</evidence>
<comment type="similarity">
    <text evidence="2 13">Belongs to the LolB family.</text>
</comment>
<evidence type="ECO:0000256" key="5">
    <source>
        <dbReference type="ARBA" id="ARBA00022448"/>
    </source>
</evidence>
<evidence type="ECO:0000256" key="7">
    <source>
        <dbReference type="ARBA" id="ARBA00022927"/>
    </source>
</evidence>
<evidence type="ECO:0000256" key="12">
    <source>
        <dbReference type="ARBA" id="ARBA00023288"/>
    </source>
</evidence>
<evidence type="ECO:0000256" key="8">
    <source>
        <dbReference type="ARBA" id="ARBA00023136"/>
    </source>
</evidence>
<comment type="function">
    <text evidence="13">Plays a critical role in the incorporation of lipoproteins in the outer membrane after they are released by the LolA protein.</text>
</comment>
<keyword evidence="7 13" id="KW-0653">Protein transport</keyword>
<evidence type="ECO:0000256" key="9">
    <source>
        <dbReference type="ARBA" id="ARBA00023139"/>
    </source>
</evidence>
<dbReference type="AlphaFoldDB" id="A0A1S1NT14"/>
<dbReference type="PROSITE" id="PS51257">
    <property type="entry name" value="PROKAR_LIPOPROTEIN"/>
    <property type="match status" value="1"/>
</dbReference>
<evidence type="ECO:0000256" key="1">
    <source>
        <dbReference type="ARBA" id="ARBA00004459"/>
    </source>
</evidence>
<keyword evidence="15" id="KW-1185">Reference proteome</keyword>
<keyword evidence="8 13" id="KW-0472">Membrane</keyword>
<dbReference type="Proteomes" id="UP000322553">
    <property type="component" value="Chromosome"/>
</dbReference>
<dbReference type="GO" id="GO:0044874">
    <property type="term" value="P:lipoprotein localization to outer membrane"/>
    <property type="evidence" value="ECO:0007669"/>
    <property type="project" value="UniProtKB-UniRule"/>
</dbReference>
<evidence type="ECO:0000313" key="15">
    <source>
        <dbReference type="Proteomes" id="UP000322553"/>
    </source>
</evidence>
<dbReference type="SUPFAM" id="SSF89392">
    <property type="entry name" value="Prokaryotic lipoproteins and lipoprotein localization factors"/>
    <property type="match status" value="1"/>
</dbReference>
<dbReference type="NCBIfam" id="TIGR00548">
    <property type="entry name" value="lolB"/>
    <property type="match status" value="1"/>
</dbReference>
<evidence type="ECO:0000313" key="14">
    <source>
        <dbReference type="EMBL" id="QEL12826.1"/>
    </source>
</evidence>
<accession>A0A1S1NT14</accession>
<evidence type="ECO:0000256" key="6">
    <source>
        <dbReference type="ARBA" id="ARBA00022729"/>
    </source>
</evidence>
<dbReference type="Gene3D" id="2.50.20.10">
    <property type="entry name" value="Lipoprotein localisation LolA/LolB/LppX"/>
    <property type="match status" value="1"/>
</dbReference>
<dbReference type="OrthoDB" id="9797618at2"/>
<dbReference type="CDD" id="cd16326">
    <property type="entry name" value="LolB"/>
    <property type="match status" value="1"/>
</dbReference>
<dbReference type="HAMAP" id="MF_00233">
    <property type="entry name" value="LolB"/>
    <property type="match status" value="1"/>
</dbReference>
<gene>
    <name evidence="13 14" type="primary">lolB</name>
    <name evidence="14" type="ORF">FY550_10295</name>
</gene>